<comment type="caution">
    <text evidence="1">The sequence shown here is derived from an EMBL/GenBank/DDBJ whole genome shotgun (WGS) entry which is preliminary data.</text>
</comment>
<accession>A0A133UNU5</accession>
<keyword evidence="2" id="KW-1185">Reference proteome</keyword>
<name>A0A133UNU5_9EURY</name>
<sequence length="91" mass="10932">MKTITRKEIKRKLARHYGGSLKKNMERRELIEFNHDEKKQLDKGSCVFFFLSGTPPKGYAIYTPRMRRISLYDGHGKRFRILRETVLEERE</sequence>
<protein>
    <submittedName>
        <fullName evidence="1">Uncharacterized protein</fullName>
    </submittedName>
</protein>
<gene>
    <name evidence="1" type="ORF">AKJ65_00600</name>
</gene>
<dbReference type="AlphaFoldDB" id="A0A133UNU5"/>
<dbReference type="EMBL" id="LHXO01000004">
    <property type="protein sequence ID" value="KXA95800.1"/>
    <property type="molecule type" value="Genomic_DNA"/>
</dbReference>
<reference evidence="1 2" key="1">
    <citation type="journal article" date="2016" name="Sci. Rep.">
        <title>Metabolic traits of an uncultured archaeal lineage -MSBL1- from brine pools of the Red Sea.</title>
        <authorList>
            <person name="Mwirichia R."/>
            <person name="Alam I."/>
            <person name="Rashid M."/>
            <person name="Vinu M."/>
            <person name="Ba-Alawi W."/>
            <person name="Anthony Kamau A."/>
            <person name="Kamanda Ngugi D."/>
            <person name="Goker M."/>
            <person name="Klenk H.P."/>
            <person name="Bajic V."/>
            <person name="Stingl U."/>
        </authorList>
    </citation>
    <scope>NUCLEOTIDE SEQUENCE [LARGE SCALE GENOMIC DNA]</scope>
    <source>
        <strain evidence="1">SCGC-AAA259E19</strain>
    </source>
</reference>
<organism evidence="1 2">
    <name type="scientific">candidate division MSBL1 archaeon SCGC-AAA259E19</name>
    <dbReference type="NCBI Taxonomy" id="1698264"/>
    <lineage>
        <taxon>Archaea</taxon>
        <taxon>Methanobacteriati</taxon>
        <taxon>Methanobacteriota</taxon>
        <taxon>candidate division MSBL1</taxon>
    </lineage>
</organism>
<proteinExistence type="predicted"/>
<evidence type="ECO:0000313" key="1">
    <source>
        <dbReference type="EMBL" id="KXA95800.1"/>
    </source>
</evidence>
<dbReference type="Proteomes" id="UP000070284">
    <property type="component" value="Unassembled WGS sequence"/>
</dbReference>
<evidence type="ECO:0000313" key="2">
    <source>
        <dbReference type="Proteomes" id="UP000070284"/>
    </source>
</evidence>